<dbReference type="EMBL" id="CAJNOI010000029">
    <property type="protein sequence ID" value="CAF0873004.1"/>
    <property type="molecule type" value="Genomic_DNA"/>
</dbReference>
<dbReference type="EMBL" id="CAJNOM010000174">
    <property type="protein sequence ID" value="CAF1179762.1"/>
    <property type="molecule type" value="Genomic_DNA"/>
</dbReference>
<dbReference type="EMBL" id="CAJNOM010000211">
    <property type="protein sequence ID" value="CAF1234747.1"/>
    <property type="molecule type" value="Genomic_DNA"/>
</dbReference>
<evidence type="ECO:0000313" key="3">
    <source>
        <dbReference type="EMBL" id="CAF1179762.1"/>
    </source>
</evidence>
<protein>
    <submittedName>
        <fullName evidence="4">Uncharacterized protein</fullName>
    </submittedName>
</protein>
<dbReference type="Proteomes" id="UP000663877">
    <property type="component" value="Unassembled WGS sequence"/>
</dbReference>
<keyword evidence="5" id="KW-1185">Reference proteome</keyword>
<proteinExistence type="predicted"/>
<evidence type="ECO:0000313" key="2">
    <source>
        <dbReference type="EMBL" id="CAF0873004.1"/>
    </source>
</evidence>
<comment type="caution">
    <text evidence="4">The sequence shown here is derived from an EMBL/GenBank/DDBJ whole genome shotgun (WGS) entry which is preliminary data.</text>
</comment>
<dbReference type="Proteomes" id="UP000663832">
    <property type="component" value="Unassembled WGS sequence"/>
</dbReference>
<accession>A0A814YYQ4</accession>
<keyword evidence="1" id="KW-0812">Transmembrane</keyword>
<sequence>MLTKRNQRTTLCTNDHVSIKERRSVYDSQFVLANRWSKTRTSTPGIVTNHNYNFRKSPNFYMKLVRRSYEEYDFEQTRNKKYYPASSKTTAVRHRELFHAREVQIFIFSLIVFLLVALYLICLKQCEKSDGDGNTEAIVIPMQLRRTSFETVRRSLPRLEPRTTENNNTSVERTTTLVQQQTSDLPPTYDSVVEESGVMIIIQQQSLLPPTYETFMERNNEREETDS</sequence>
<feature type="transmembrane region" description="Helical" evidence="1">
    <location>
        <begin position="103"/>
        <end position="121"/>
    </location>
</feature>
<keyword evidence="1" id="KW-0472">Membrane</keyword>
<dbReference type="OrthoDB" id="10110766at2759"/>
<reference evidence="4" key="1">
    <citation type="submission" date="2021-02" db="EMBL/GenBank/DDBJ databases">
        <authorList>
            <person name="Nowell W R."/>
        </authorList>
    </citation>
    <scope>NUCLEOTIDE SEQUENCE</scope>
</reference>
<evidence type="ECO:0000313" key="4">
    <source>
        <dbReference type="EMBL" id="CAF1234747.1"/>
    </source>
</evidence>
<name>A0A814YYQ4_9BILA</name>
<organism evidence="4 5">
    <name type="scientific">Adineta steineri</name>
    <dbReference type="NCBI Taxonomy" id="433720"/>
    <lineage>
        <taxon>Eukaryota</taxon>
        <taxon>Metazoa</taxon>
        <taxon>Spiralia</taxon>
        <taxon>Gnathifera</taxon>
        <taxon>Rotifera</taxon>
        <taxon>Eurotatoria</taxon>
        <taxon>Bdelloidea</taxon>
        <taxon>Adinetida</taxon>
        <taxon>Adinetidae</taxon>
        <taxon>Adineta</taxon>
    </lineage>
</organism>
<evidence type="ECO:0000313" key="5">
    <source>
        <dbReference type="Proteomes" id="UP000663832"/>
    </source>
</evidence>
<keyword evidence="1" id="KW-1133">Transmembrane helix</keyword>
<gene>
    <name evidence="2" type="ORF">BJG266_LOCUS9001</name>
    <name evidence="3" type="ORF">QVE165_LOCUS24612</name>
    <name evidence="4" type="ORF">QVE165_LOCUS27634</name>
</gene>
<evidence type="ECO:0000256" key="1">
    <source>
        <dbReference type="SAM" id="Phobius"/>
    </source>
</evidence>
<dbReference type="AlphaFoldDB" id="A0A814YYQ4"/>